<accession>A0A1I5ZJJ4</accession>
<reference evidence="1 2" key="1">
    <citation type="submission" date="2016-10" db="EMBL/GenBank/DDBJ databases">
        <authorList>
            <person name="Varghese N."/>
            <person name="Submissions S."/>
        </authorList>
    </citation>
    <scope>NUCLEOTIDE SEQUENCE [LARGE SCALE GENOMIC DNA]</scope>
    <source>
        <strain evidence="1 2">DSM 13796</strain>
    </source>
</reference>
<comment type="caution">
    <text evidence="1">The sequence shown here is derived from an EMBL/GenBank/DDBJ whole genome shotgun (WGS) entry which is preliminary data.</text>
</comment>
<dbReference type="GeneID" id="93710795"/>
<evidence type="ECO:0000313" key="1">
    <source>
        <dbReference type="EMBL" id="SFQ56636.1"/>
    </source>
</evidence>
<name>A0A1I5ZJJ4_9BACI</name>
<dbReference type="EMBL" id="FOXX01000004">
    <property type="protein sequence ID" value="SFQ56636.1"/>
    <property type="molecule type" value="Genomic_DNA"/>
</dbReference>
<protein>
    <recommendedName>
        <fullName evidence="3">DUF4256 domain-containing protein</fullName>
    </recommendedName>
</protein>
<organism evidence="1 2">
    <name type="scientific">Priestia endophytica DSM 13796</name>
    <dbReference type="NCBI Taxonomy" id="1121089"/>
    <lineage>
        <taxon>Bacteria</taxon>
        <taxon>Bacillati</taxon>
        <taxon>Bacillota</taxon>
        <taxon>Bacilli</taxon>
        <taxon>Bacillales</taxon>
        <taxon>Bacillaceae</taxon>
        <taxon>Priestia</taxon>
    </lineage>
</organism>
<dbReference type="Pfam" id="PF14066">
    <property type="entry name" value="DUF4256"/>
    <property type="match status" value="1"/>
</dbReference>
<evidence type="ECO:0008006" key="3">
    <source>
        <dbReference type="Google" id="ProtNLM"/>
    </source>
</evidence>
<dbReference type="Proteomes" id="UP000182762">
    <property type="component" value="Unassembled WGS sequence"/>
</dbReference>
<gene>
    <name evidence="1" type="ORF">SAMN02745910_02133</name>
</gene>
<proteinExistence type="predicted"/>
<dbReference type="InterPro" id="IPR025352">
    <property type="entry name" value="DUF4256"/>
</dbReference>
<evidence type="ECO:0000313" key="2">
    <source>
        <dbReference type="Proteomes" id="UP000182762"/>
    </source>
</evidence>
<keyword evidence="2" id="KW-1185">Reference proteome</keyword>
<sequence length="193" mass="22374">MTKRNEIIDKKELSQEQSAELLTVLKDRFEKNMNRHKDIEWAKVQAKLDANTEKLWSLNEMERTGGEPDVVGYDKKKDEYTFCDCSVESPKGRRSVCYDHKALESRKKNKPENNAIDMAASMGIELLTEEQYRALQELENFDIKTSSWVQTPTDIRELGGALFCDRRYGHVFVYHNGAESYYATRGFRGSLMV</sequence>
<dbReference type="RefSeq" id="WP_061804188.1">
    <property type="nucleotide sequence ID" value="NZ_FOXX01000004.1"/>
</dbReference>